<keyword evidence="2" id="KW-1185">Reference proteome</keyword>
<dbReference type="Proteomes" id="UP001589536">
    <property type="component" value="Unassembled WGS sequence"/>
</dbReference>
<accession>A0ABV5UQS3</accession>
<organism evidence="1 2">
    <name type="scientific">Arthrobacter methylotrophus</name>
    <dbReference type="NCBI Taxonomy" id="121291"/>
    <lineage>
        <taxon>Bacteria</taxon>
        <taxon>Bacillati</taxon>
        <taxon>Actinomycetota</taxon>
        <taxon>Actinomycetes</taxon>
        <taxon>Micrococcales</taxon>
        <taxon>Micrococcaceae</taxon>
        <taxon>Arthrobacter</taxon>
    </lineage>
</organism>
<dbReference type="SUPFAM" id="SSF48208">
    <property type="entry name" value="Six-hairpin glycosidases"/>
    <property type="match status" value="1"/>
</dbReference>
<dbReference type="EMBL" id="JBHMBH010000027">
    <property type="protein sequence ID" value="MFB9714876.1"/>
    <property type="molecule type" value="Genomic_DNA"/>
</dbReference>
<gene>
    <name evidence="1" type="ORF">ACFFPI_12160</name>
</gene>
<sequence length="380" mass="42199">MSKERLRRLTNTLLPYFESILPRTNASQTFTIVDPETHLPATCCTQSQVAAFLALDRSINGGQGAATATLLAEDVRRRQNSDGSFSSNYNQAIGSQGLRDIAEIGASATALFNLSLSLDLECAKESLNAAAEYLLTQVAVENKGAIYKNAQARHVDILNGDIYAANTLSRAYQLTGTEEFLKQVIEIVDHVERRFGAWRPGWWPYSEDWDGMPTTGASVAYQATIVGFGMPICEVLPPFRAREWRSLLARALDTVCFQLPIGPNDDSEAPTWSRDWSNVWEIPLAFSRMSHTVTGQKFLRTRFEQLDANIASSGINAFRPRLAVNPGRTAVTTLFRKTATFAGILADIYFTALNSDEVHEIPWPPVGASNLSRHYRPREY</sequence>
<evidence type="ECO:0000313" key="2">
    <source>
        <dbReference type="Proteomes" id="UP001589536"/>
    </source>
</evidence>
<protein>
    <submittedName>
        <fullName evidence="1">Uncharacterized protein</fullName>
    </submittedName>
</protein>
<proteinExistence type="predicted"/>
<dbReference type="InterPro" id="IPR008928">
    <property type="entry name" value="6-hairpin_glycosidase_sf"/>
</dbReference>
<reference evidence="1 2" key="1">
    <citation type="submission" date="2024-09" db="EMBL/GenBank/DDBJ databases">
        <authorList>
            <person name="Sun Q."/>
            <person name="Mori K."/>
        </authorList>
    </citation>
    <scope>NUCLEOTIDE SEQUENCE [LARGE SCALE GENOMIC DNA]</scope>
    <source>
        <strain evidence="1 2">JCM 13519</strain>
    </source>
</reference>
<evidence type="ECO:0000313" key="1">
    <source>
        <dbReference type="EMBL" id="MFB9714876.1"/>
    </source>
</evidence>
<comment type="caution">
    <text evidence="1">The sequence shown here is derived from an EMBL/GenBank/DDBJ whole genome shotgun (WGS) entry which is preliminary data.</text>
</comment>
<name>A0ABV5UQS3_9MICC</name>